<dbReference type="InterPro" id="IPR004919">
    <property type="entry name" value="GmrSD_N"/>
</dbReference>
<dbReference type="EMBL" id="JAVLSH010000002">
    <property type="protein sequence ID" value="MDR9759419.1"/>
    <property type="molecule type" value="Genomic_DNA"/>
</dbReference>
<evidence type="ECO:0000313" key="2">
    <source>
        <dbReference type="EMBL" id="MDR9759419.1"/>
    </source>
</evidence>
<name>A0AAW8P099_9HYPH</name>
<gene>
    <name evidence="2" type="ORF">RJJ37_07200</name>
</gene>
<keyword evidence="3" id="KW-1185">Reference proteome</keyword>
<accession>A0AAW8P099</accession>
<proteinExistence type="predicted"/>
<comment type="caution">
    <text evidence="2">The sequence shown here is derived from an EMBL/GenBank/DDBJ whole genome shotgun (WGS) entry which is preliminary data.</text>
</comment>
<dbReference type="AlphaFoldDB" id="A0AAW8P099"/>
<dbReference type="PANTHER" id="PTHR37292">
    <property type="entry name" value="VNG6097C"/>
    <property type="match status" value="1"/>
</dbReference>
<protein>
    <submittedName>
        <fullName evidence="2">DUF262 domain-containing protein</fullName>
    </submittedName>
</protein>
<dbReference type="Proteomes" id="UP001269402">
    <property type="component" value="Unassembled WGS sequence"/>
</dbReference>
<reference evidence="3" key="1">
    <citation type="submission" date="2023-07" db="EMBL/GenBank/DDBJ databases">
        <title>Genomic characterization of faba bean (Vicia faba) microsymbionts in Mexican soils.</title>
        <authorList>
            <person name="Rivera Orduna F.N."/>
            <person name="Guevara-Luna J."/>
            <person name="Yan J."/>
            <person name="Arroyo-Herrera I."/>
            <person name="Li Y."/>
            <person name="Vasquez-Murrieta M.S."/>
            <person name="Wang E.T."/>
        </authorList>
    </citation>
    <scope>NUCLEOTIDE SEQUENCE [LARGE SCALE GENOMIC DNA]</scope>
    <source>
        <strain evidence="3">CH6</strain>
    </source>
</reference>
<dbReference type="Pfam" id="PF03235">
    <property type="entry name" value="GmrSD_N"/>
    <property type="match status" value="1"/>
</dbReference>
<sequence>MFDSTKQSLKTLLEQVRDGRIQLPEFQRDYVWTEEAIVSLIASISKGYPVGALLILERGGEVDFKPRGVEGTTLGGVEPDLLLLDGQQRMTSLFQSLFATLPARVRDAKGNVNARLFYMDMRKALISDADFEDAIVVAGSDRKVWKPFGRETERNFSTKELEFEQFMFPLNKMFDSSDWLYAFQDYWKDKDTDVYQVRKDFDQKIVEKITRYEMPIIKLSKANGRHAVCTIFEKVNVGGVKLDAFELLTAIFAGTDEGFDLRADWRGTKDAAGRLTRMQKNTPEWGVFSKIASTDFLQACTVLHTMERKAQREKEGLTSQVSCKRDELLALPLAAYKKHADRLEAGFREAAQFLTRQNILFGYDLPYPSQLTILACVFAVLGEKAHNASVQAKLDTWFWRGVIGEVYGSAVESKIARDVPEIIDWAMDLKENAPQSSEEANFSIDRLYYMRRRQSAAYKGFHALLMRQGCEDFVSGKPFSIMTLWQSNVDVHHIFPQAWCKDQQKDRGRMDSIINKTPLSDVTNRYIVRGDAPSVYLRRIEQEHNIAPEALDAILRTHLIDPGLMRADDFEGFYEDRRAKLAALAGKAMSKLVAADLEVPENAAVDDDEVVVEERVLEPAQ</sequence>
<feature type="domain" description="GmrSD restriction endonucleases N-terminal" evidence="1">
    <location>
        <begin position="9"/>
        <end position="252"/>
    </location>
</feature>
<organism evidence="2 3">
    <name type="scientific">Rhizobium redzepovicii</name>
    <dbReference type="NCBI Taxonomy" id="2867518"/>
    <lineage>
        <taxon>Bacteria</taxon>
        <taxon>Pseudomonadati</taxon>
        <taxon>Pseudomonadota</taxon>
        <taxon>Alphaproteobacteria</taxon>
        <taxon>Hyphomicrobiales</taxon>
        <taxon>Rhizobiaceae</taxon>
        <taxon>Rhizobium/Agrobacterium group</taxon>
        <taxon>Rhizobium</taxon>
    </lineage>
</organism>
<dbReference type="PANTHER" id="PTHR37292:SF2">
    <property type="entry name" value="DUF262 DOMAIN-CONTAINING PROTEIN"/>
    <property type="match status" value="1"/>
</dbReference>
<evidence type="ECO:0000259" key="1">
    <source>
        <dbReference type="Pfam" id="PF03235"/>
    </source>
</evidence>
<evidence type="ECO:0000313" key="3">
    <source>
        <dbReference type="Proteomes" id="UP001269402"/>
    </source>
</evidence>
<dbReference type="RefSeq" id="WP_310807147.1">
    <property type="nucleotide sequence ID" value="NZ_JAVLSH010000002.1"/>
</dbReference>